<gene>
    <name evidence="1" type="ORF">SAMN05421643_106162</name>
</gene>
<keyword evidence="2" id="KW-1185">Reference proteome</keyword>
<dbReference type="Proteomes" id="UP000199035">
    <property type="component" value="Unassembled WGS sequence"/>
</dbReference>
<organism evidence="1 2">
    <name type="scientific">Acinetobacter kyonggiensis</name>
    <dbReference type="NCBI Taxonomy" id="595670"/>
    <lineage>
        <taxon>Bacteria</taxon>
        <taxon>Pseudomonadati</taxon>
        <taxon>Pseudomonadota</taxon>
        <taxon>Gammaproteobacteria</taxon>
        <taxon>Moraxellales</taxon>
        <taxon>Moraxellaceae</taxon>
        <taxon>Acinetobacter</taxon>
    </lineage>
</organism>
<dbReference type="EMBL" id="FNPK01000006">
    <property type="protein sequence ID" value="SDY27178.1"/>
    <property type="molecule type" value="Genomic_DNA"/>
</dbReference>
<dbReference type="Pfam" id="PF09939">
    <property type="entry name" value="DUF2171"/>
    <property type="match status" value="1"/>
</dbReference>
<dbReference type="STRING" id="595670.SAMN05421643_106162"/>
<dbReference type="RefSeq" id="WP_086166687.1">
    <property type="nucleotide sequence ID" value="NZ_FNPK01000006.1"/>
</dbReference>
<evidence type="ECO:0000313" key="2">
    <source>
        <dbReference type="Proteomes" id="UP000199035"/>
    </source>
</evidence>
<name>A0A1H3IJD7_9GAMM</name>
<dbReference type="AlphaFoldDB" id="A0A1H3IJD7"/>
<evidence type="ECO:0008006" key="3">
    <source>
        <dbReference type="Google" id="ProtNLM"/>
    </source>
</evidence>
<evidence type="ECO:0000313" key="1">
    <source>
        <dbReference type="EMBL" id="SDY27178.1"/>
    </source>
</evidence>
<accession>A0A1H3IJD7</accession>
<reference evidence="2" key="1">
    <citation type="submission" date="2016-10" db="EMBL/GenBank/DDBJ databases">
        <authorList>
            <person name="Varghese N."/>
            <person name="Submissions S."/>
        </authorList>
    </citation>
    <scope>NUCLEOTIDE SEQUENCE [LARGE SCALE GENOMIC DNA]</scope>
    <source>
        <strain evidence="2">ANC 5109</strain>
    </source>
</reference>
<proteinExistence type="predicted"/>
<protein>
    <recommendedName>
        <fullName evidence="3">DUF2171 domain-containing protein</fullName>
    </recommendedName>
</protein>
<dbReference type="InterPro" id="IPR018684">
    <property type="entry name" value="DUF2171"/>
</dbReference>
<sequence length="79" mass="8924">MTTINVNDITKHADVIALCGTKVGTVDHLQGSDQLKLTRHEDGHHHFIPLTWVNEINNNQVMLNKDAEEVKSHWVTAQD</sequence>